<dbReference type="EMBL" id="JARBDR010000917">
    <property type="protein sequence ID" value="KAJ8303276.1"/>
    <property type="molecule type" value="Genomic_DNA"/>
</dbReference>
<evidence type="ECO:0000313" key="3">
    <source>
        <dbReference type="Proteomes" id="UP001217089"/>
    </source>
</evidence>
<organism evidence="2 3">
    <name type="scientific">Tegillarca granosa</name>
    <name type="common">Malaysian cockle</name>
    <name type="synonym">Anadara granosa</name>
    <dbReference type="NCBI Taxonomy" id="220873"/>
    <lineage>
        <taxon>Eukaryota</taxon>
        <taxon>Metazoa</taxon>
        <taxon>Spiralia</taxon>
        <taxon>Lophotrochozoa</taxon>
        <taxon>Mollusca</taxon>
        <taxon>Bivalvia</taxon>
        <taxon>Autobranchia</taxon>
        <taxon>Pteriomorphia</taxon>
        <taxon>Arcoida</taxon>
        <taxon>Arcoidea</taxon>
        <taxon>Arcidae</taxon>
        <taxon>Tegillarca</taxon>
    </lineage>
</organism>
<keyword evidence="3" id="KW-1185">Reference proteome</keyword>
<accession>A0ABQ9ED50</accession>
<evidence type="ECO:0000313" key="2">
    <source>
        <dbReference type="EMBL" id="KAJ8303276.1"/>
    </source>
</evidence>
<sequence>TGYIGDSCTNSTDCITENAECRKNQCLCVAGYSFSPRERMCKENCSAYGNDFTEVYGYFMNGGNEESILGIPYDACATNCIQATTFVCRTFEYGWSTNNCYLQSITKLDDPSKWYPDIYYGGYAYYQRDCL</sequence>
<dbReference type="PROSITE" id="PS50948">
    <property type="entry name" value="PAN"/>
    <property type="match status" value="1"/>
</dbReference>
<feature type="domain" description="Apple" evidence="1">
    <location>
        <begin position="45"/>
        <end position="130"/>
    </location>
</feature>
<comment type="caution">
    <text evidence="2">The sequence shown here is derived from an EMBL/GenBank/DDBJ whole genome shotgun (WGS) entry which is preliminary data.</text>
</comment>
<dbReference type="Proteomes" id="UP001217089">
    <property type="component" value="Unassembled WGS sequence"/>
</dbReference>
<proteinExistence type="predicted"/>
<protein>
    <recommendedName>
        <fullName evidence="1">Apple domain-containing protein</fullName>
    </recommendedName>
</protein>
<dbReference type="InterPro" id="IPR003609">
    <property type="entry name" value="Pan_app"/>
</dbReference>
<dbReference type="Pfam" id="PF00024">
    <property type="entry name" value="PAN_1"/>
    <property type="match status" value="1"/>
</dbReference>
<dbReference type="Gene3D" id="3.50.4.10">
    <property type="entry name" value="Hepatocyte Growth Factor"/>
    <property type="match status" value="1"/>
</dbReference>
<evidence type="ECO:0000259" key="1">
    <source>
        <dbReference type="PROSITE" id="PS50948"/>
    </source>
</evidence>
<reference evidence="2 3" key="1">
    <citation type="submission" date="2022-12" db="EMBL/GenBank/DDBJ databases">
        <title>Chromosome-level genome of Tegillarca granosa.</title>
        <authorList>
            <person name="Kim J."/>
        </authorList>
    </citation>
    <scope>NUCLEOTIDE SEQUENCE [LARGE SCALE GENOMIC DNA]</scope>
    <source>
        <strain evidence="2">Teg-2019</strain>
        <tissue evidence="2">Adductor muscle</tissue>
    </source>
</reference>
<dbReference type="SUPFAM" id="SSF57414">
    <property type="entry name" value="Hairpin loop containing domain-like"/>
    <property type="match status" value="1"/>
</dbReference>
<feature type="non-terminal residue" evidence="2">
    <location>
        <position position="1"/>
    </location>
</feature>
<gene>
    <name evidence="2" type="ORF">KUTeg_019672</name>
</gene>
<name>A0ABQ9ED50_TEGGR</name>